<dbReference type="Proteomes" id="UP000654075">
    <property type="component" value="Unassembled WGS sequence"/>
</dbReference>
<evidence type="ECO:0000256" key="2">
    <source>
        <dbReference type="SAM" id="Phobius"/>
    </source>
</evidence>
<keyword evidence="2" id="KW-1133">Transmembrane helix</keyword>
<sequence length="220" mass="24291">MGRGEMQEEAEEKELFLGHFLPENCMLLVIACHAAVCVFFIATTSSVVQVDVAGYTITPELQIGLSCWSLFGIFTIMGAIIGLNWGRVFPVTLYVGYLIVSSVMLAAISFDLVRRSGECAFVKQDLDTQRLGDAFSCSIITGMVVLICLTLQILAGFSCYVVWMVKEDLWRSQERGESSSLLLRDSKAKDLMRGSWNSLPTQGRQPAWGTIGLRTTDLGR</sequence>
<comment type="caution">
    <text evidence="3">The sequence shown here is derived from an EMBL/GenBank/DDBJ whole genome shotgun (WGS) entry which is preliminary data.</text>
</comment>
<feature type="transmembrane region" description="Helical" evidence="2">
    <location>
        <begin position="91"/>
        <end position="113"/>
    </location>
</feature>
<proteinExistence type="predicted"/>
<keyword evidence="4" id="KW-1185">Reference proteome</keyword>
<evidence type="ECO:0000256" key="1">
    <source>
        <dbReference type="SAM" id="MobiDB-lite"/>
    </source>
</evidence>
<keyword evidence="2" id="KW-0472">Membrane</keyword>
<dbReference type="AlphaFoldDB" id="A0A813H920"/>
<gene>
    <name evidence="3" type="ORF">PGLA1383_LOCUS50085</name>
</gene>
<name>A0A813H920_POLGL</name>
<keyword evidence="2" id="KW-0812">Transmembrane</keyword>
<reference evidence="3" key="1">
    <citation type="submission" date="2021-02" db="EMBL/GenBank/DDBJ databases">
        <authorList>
            <person name="Dougan E. K."/>
            <person name="Rhodes N."/>
            <person name="Thang M."/>
            <person name="Chan C."/>
        </authorList>
    </citation>
    <scope>NUCLEOTIDE SEQUENCE</scope>
</reference>
<protein>
    <submittedName>
        <fullName evidence="3">Uncharacterized protein</fullName>
    </submittedName>
</protein>
<accession>A0A813H920</accession>
<evidence type="ECO:0000313" key="4">
    <source>
        <dbReference type="Proteomes" id="UP000654075"/>
    </source>
</evidence>
<evidence type="ECO:0000313" key="3">
    <source>
        <dbReference type="EMBL" id="CAE8634437.1"/>
    </source>
</evidence>
<feature type="transmembrane region" description="Helical" evidence="2">
    <location>
        <begin position="63"/>
        <end position="85"/>
    </location>
</feature>
<dbReference type="EMBL" id="CAJNNV010031011">
    <property type="protein sequence ID" value="CAE8634437.1"/>
    <property type="molecule type" value="Genomic_DNA"/>
</dbReference>
<feature type="transmembrane region" description="Helical" evidence="2">
    <location>
        <begin position="20"/>
        <end position="42"/>
    </location>
</feature>
<organism evidence="3 4">
    <name type="scientific">Polarella glacialis</name>
    <name type="common">Dinoflagellate</name>
    <dbReference type="NCBI Taxonomy" id="89957"/>
    <lineage>
        <taxon>Eukaryota</taxon>
        <taxon>Sar</taxon>
        <taxon>Alveolata</taxon>
        <taxon>Dinophyceae</taxon>
        <taxon>Suessiales</taxon>
        <taxon>Suessiaceae</taxon>
        <taxon>Polarella</taxon>
    </lineage>
</organism>
<feature type="region of interest" description="Disordered" evidence="1">
    <location>
        <begin position="196"/>
        <end position="220"/>
    </location>
</feature>
<feature type="transmembrane region" description="Helical" evidence="2">
    <location>
        <begin position="134"/>
        <end position="163"/>
    </location>
</feature>